<evidence type="ECO:0000256" key="1">
    <source>
        <dbReference type="SAM" id="MobiDB-lite"/>
    </source>
</evidence>
<dbReference type="OrthoDB" id="10316457at2759"/>
<proteinExistence type="predicted"/>
<feature type="region of interest" description="Disordered" evidence="1">
    <location>
        <begin position="42"/>
        <end position="170"/>
    </location>
</feature>
<feature type="compositionally biased region" description="Low complexity" evidence="1">
    <location>
        <begin position="135"/>
        <end position="145"/>
    </location>
</feature>
<dbReference type="Proteomes" id="UP000799539">
    <property type="component" value="Unassembled WGS sequence"/>
</dbReference>
<dbReference type="EMBL" id="ML992672">
    <property type="protein sequence ID" value="KAF2212698.1"/>
    <property type="molecule type" value="Genomic_DNA"/>
</dbReference>
<feature type="compositionally biased region" description="Polar residues" evidence="1">
    <location>
        <begin position="100"/>
        <end position="134"/>
    </location>
</feature>
<reference evidence="2" key="1">
    <citation type="journal article" date="2020" name="Stud. Mycol.">
        <title>101 Dothideomycetes genomes: a test case for predicting lifestyles and emergence of pathogens.</title>
        <authorList>
            <person name="Haridas S."/>
            <person name="Albert R."/>
            <person name="Binder M."/>
            <person name="Bloem J."/>
            <person name="Labutti K."/>
            <person name="Salamov A."/>
            <person name="Andreopoulos B."/>
            <person name="Baker S."/>
            <person name="Barry K."/>
            <person name="Bills G."/>
            <person name="Bluhm B."/>
            <person name="Cannon C."/>
            <person name="Castanera R."/>
            <person name="Culley D."/>
            <person name="Daum C."/>
            <person name="Ezra D."/>
            <person name="Gonzalez J."/>
            <person name="Henrissat B."/>
            <person name="Kuo A."/>
            <person name="Liang C."/>
            <person name="Lipzen A."/>
            <person name="Lutzoni F."/>
            <person name="Magnuson J."/>
            <person name="Mondo S."/>
            <person name="Nolan M."/>
            <person name="Ohm R."/>
            <person name="Pangilinan J."/>
            <person name="Park H.-J."/>
            <person name="Ramirez L."/>
            <person name="Alfaro M."/>
            <person name="Sun H."/>
            <person name="Tritt A."/>
            <person name="Yoshinaga Y."/>
            <person name="Zwiers L.-H."/>
            <person name="Turgeon B."/>
            <person name="Goodwin S."/>
            <person name="Spatafora J."/>
            <person name="Crous P."/>
            <person name="Grigoriev I."/>
        </authorList>
    </citation>
    <scope>NUCLEOTIDE SEQUENCE</scope>
    <source>
        <strain evidence="2">SCOH1-5</strain>
    </source>
</reference>
<protein>
    <submittedName>
        <fullName evidence="2">Uncharacterized protein</fullName>
    </submittedName>
</protein>
<gene>
    <name evidence="2" type="ORF">CERZMDRAFT_84344</name>
</gene>
<evidence type="ECO:0000313" key="3">
    <source>
        <dbReference type="Proteomes" id="UP000799539"/>
    </source>
</evidence>
<feature type="compositionally biased region" description="Polar residues" evidence="1">
    <location>
        <begin position="51"/>
        <end position="61"/>
    </location>
</feature>
<dbReference type="AlphaFoldDB" id="A0A6A6FHI1"/>
<sequence>MWPRTTNAPRPFPSSSPQLSTFAEPFNHRIMMQNLHMLRPSFPLSSPPLKQTPSLTASTEPSKLDKMATEANITNNNTTNLACTPTLHSRPKRERKPNQRYISSESQTTSLSPNTSSFHPTNTNSSGKTKLNPKSSITRTTTSRSKNQTEPPNPPPIPSPVVENAIPGTNPPRAPTCAWTLPTAVSGIDPEIVFAAASLMLLREEGQEVLDAARAMEDQLWVEGEEGQEGEEEKRERYTTFLQRDDKRRAAERLAKYWM</sequence>
<name>A0A6A6FHI1_9PEZI</name>
<organism evidence="2 3">
    <name type="scientific">Cercospora zeae-maydis SCOH1-5</name>
    <dbReference type="NCBI Taxonomy" id="717836"/>
    <lineage>
        <taxon>Eukaryota</taxon>
        <taxon>Fungi</taxon>
        <taxon>Dikarya</taxon>
        <taxon>Ascomycota</taxon>
        <taxon>Pezizomycotina</taxon>
        <taxon>Dothideomycetes</taxon>
        <taxon>Dothideomycetidae</taxon>
        <taxon>Mycosphaerellales</taxon>
        <taxon>Mycosphaerellaceae</taxon>
        <taxon>Cercospora</taxon>
    </lineage>
</organism>
<feature type="compositionally biased region" description="Low complexity" evidence="1">
    <location>
        <begin position="69"/>
        <end position="86"/>
    </location>
</feature>
<evidence type="ECO:0000313" key="2">
    <source>
        <dbReference type="EMBL" id="KAF2212698.1"/>
    </source>
</evidence>
<keyword evidence="3" id="KW-1185">Reference proteome</keyword>
<accession>A0A6A6FHI1</accession>
<feature type="region of interest" description="Disordered" evidence="1">
    <location>
        <begin position="1"/>
        <end position="21"/>
    </location>
</feature>